<dbReference type="PANTHER" id="PTHR13964">
    <property type="entry name" value="RBP-RELATED"/>
    <property type="match status" value="1"/>
</dbReference>
<dbReference type="PANTHER" id="PTHR13964:SF27">
    <property type="entry name" value="HAT-TRICK, ISOFORM D"/>
    <property type="match status" value="1"/>
</dbReference>
<dbReference type="EMBL" id="CAJOBR010009559">
    <property type="protein sequence ID" value="CAF4894417.1"/>
    <property type="molecule type" value="Genomic_DNA"/>
</dbReference>
<accession>A0A821URG9</accession>
<dbReference type="AlphaFoldDB" id="A0A821URG9"/>
<evidence type="ECO:0000256" key="3">
    <source>
        <dbReference type="ARBA" id="ARBA00023242"/>
    </source>
</evidence>
<feature type="compositionally biased region" description="Acidic residues" evidence="4">
    <location>
        <begin position="155"/>
        <end position="168"/>
    </location>
</feature>
<feature type="domain" description="ARID" evidence="5">
    <location>
        <begin position="167"/>
        <end position="260"/>
    </location>
</feature>
<evidence type="ECO:0000313" key="7">
    <source>
        <dbReference type="Proteomes" id="UP000663848"/>
    </source>
</evidence>
<feature type="compositionally biased region" description="Low complexity" evidence="4">
    <location>
        <begin position="140"/>
        <end position="154"/>
    </location>
</feature>
<feature type="compositionally biased region" description="Polar residues" evidence="4">
    <location>
        <begin position="577"/>
        <end position="607"/>
    </location>
</feature>
<feature type="compositionally biased region" description="Low complexity" evidence="4">
    <location>
        <begin position="722"/>
        <end position="733"/>
    </location>
</feature>
<feature type="compositionally biased region" description="Pro residues" evidence="4">
    <location>
        <begin position="694"/>
        <end position="703"/>
    </location>
</feature>
<dbReference type="Pfam" id="PF01388">
    <property type="entry name" value="ARID"/>
    <property type="match status" value="1"/>
</dbReference>
<dbReference type="SMART" id="SM00501">
    <property type="entry name" value="BRIGHT"/>
    <property type="match status" value="1"/>
</dbReference>
<keyword evidence="2" id="KW-0804">Transcription</keyword>
<feature type="compositionally biased region" description="Polar residues" evidence="4">
    <location>
        <begin position="617"/>
        <end position="632"/>
    </location>
</feature>
<evidence type="ECO:0000313" key="6">
    <source>
        <dbReference type="EMBL" id="CAF4894417.1"/>
    </source>
</evidence>
<feature type="compositionally biased region" description="Basic and acidic residues" evidence="4">
    <location>
        <begin position="318"/>
        <end position="327"/>
    </location>
</feature>
<evidence type="ECO:0000256" key="4">
    <source>
        <dbReference type="SAM" id="MobiDB-lite"/>
    </source>
</evidence>
<feature type="compositionally biased region" description="Polar residues" evidence="4">
    <location>
        <begin position="432"/>
        <end position="452"/>
    </location>
</feature>
<evidence type="ECO:0000256" key="2">
    <source>
        <dbReference type="ARBA" id="ARBA00023163"/>
    </source>
</evidence>
<dbReference type="PROSITE" id="PS51011">
    <property type="entry name" value="ARID"/>
    <property type="match status" value="1"/>
</dbReference>
<dbReference type="GO" id="GO:0005634">
    <property type="term" value="C:nucleus"/>
    <property type="evidence" value="ECO:0007669"/>
    <property type="project" value="TreeGrafter"/>
</dbReference>
<dbReference type="GO" id="GO:0000976">
    <property type="term" value="F:transcription cis-regulatory region binding"/>
    <property type="evidence" value="ECO:0007669"/>
    <property type="project" value="TreeGrafter"/>
</dbReference>
<feature type="compositionally biased region" description="Acidic residues" evidence="4">
    <location>
        <begin position="368"/>
        <end position="378"/>
    </location>
</feature>
<feature type="region of interest" description="Disordered" evidence="4">
    <location>
        <begin position="125"/>
        <end position="168"/>
    </location>
</feature>
<feature type="compositionally biased region" description="Polar residues" evidence="4">
    <location>
        <begin position="398"/>
        <end position="424"/>
    </location>
</feature>
<dbReference type="SMART" id="SM01014">
    <property type="entry name" value="ARID"/>
    <property type="match status" value="1"/>
</dbReference>
<feature type="compositionally biased region" description="Basic and acidic residues" evidence="4">
    <location>
        <begin position="480"/>
        <end position="489"/>
    </location>
</feature>
<dbReference type="InterPro" id="IPR051232">
    <property type="entry name" value="ARID/SWI1_ChromRemod"/>
</dbReference>
<feature type="compositionally biased region" description="Polar residues" evidence="4">
    <location>
        <begin position="640"/>
        <end position="652"/>
    </location>
</feature>
<feature type="compositionally biased region" description="Pro residues" evidence="4">
    <location>
        <begin position="712"/>
        <end position="721"/>
    </location>
</feature>
<dbReference type="Gene3D" id="1.10.150.60">
    <property type="entry name" value="ARID DNA-binding domain"/>
    <property type="match status" value="1"/>
</dbReference>
<dbReference type="InterPro" id="IPR001606">
    <property type="entry name" value="ARID_dom"/>
</dbReference>
<keyword evidence="3" id="KW-0539">Nucleus</keyword>
<feature type="compositionally biased region" description="Polar residues" evidence="4">
    <location>
        <begin position="510"/>
        <end position="545"/>
    </location>
</feature>
<feature type="non-terminal residue" evidence="6">
    <location>
        <position position="1"/>
    </location>
</feature>
<reference evidence="6" key="1">
    <citation type="submission" date="2021-02" db="EMBL/GenBank/DDBJ databases">
        <authorList>
            <person name="Nowell W R."/>
        </authorList>
    </citation>
    <scope>NUCLEOTIDE SEQUENCE</scope>
</reference>
<feature type="compositionally biased region" description="Low complexity" evidence="4">
    <location>
        <begin position="560"/>
        <end position="569"/>
    </location>
</feature>
<keyword evidence="1" id="KW-0805">Transcription regulation</keyword>
<comment type="caution">
    <text evidence="6">The sequence shown here is derived from an EMBL/GenBank/DDBJ whole genome shotgun (WGS) entry which is preliminary data.</text>
</comment>
<feature type="compositionally biased region" description="Polar residues" evidence="4">
    <location>
        <begin position="462"/>
        <end position="478"/>
    </location>
</feature>
<dbReference type="Proteomes" id="UP000663848">
    <property type="component" value="Unassembled WGS sequence"/>
</dbReference>
<gene>
    <name evidence="6" type="ORF">QYT958_LOCUS30343</name>
</gene>
<evidence type="ECO:0000256" key="1">
    <source>
        <dbReference type="ARBA" id="ARBA00023015"/>
    </source>
</evidence>
<feature type="compositionally biased region" description="Low complexity" evidence="4">
    <location>
        <begin position="14"/>
        <end position="31"/>
    </location>
</feature>
<dbReference type="GO" id="GO:0006357">
    <property type="term" value="P:regulation of transcription by RNA polymerase II"/>
    <property type="evidence" value="ECO:0007669"/>
    <property type="project" value="TreeGrafter"/>
</dbReference>
<sequence length="768" mass="83981">EEIPTSTSPPPTIQAPSASTPSLVTSNDTTNTNANDITSIVAVKRHGNSDQQAFPALILKRKALADYMWVRSFVDGREYIVHTRDDAHPYHNNSDIQALCRSTSKQATQACEKFIKYNHIPAVWHKKKKKQQKSDDKNSQSDAESISESDSSSSESEDDDEIDEETTEEKDSFVAQLFAFMDDRGTPINNIPKVQNYDLDLHRLFKIVRMLGGYNKVTKNDQWSKVHIKMGLPDELSSENGRSIEHAYKKYLFAYEDLSKKLGSMNAPSAYFGGRTSLGSDSRRSLIRVRQQQHEEEKNQKKITKTKPSPAAVKQRSRKSDESRPSTDTKPAPPPAKKSAPKPSAIPVRKGPNKMKSANILSSSTSESESESDSDSSDNESNHSSSSAYNKTKAKPIATTQQKKPAISSSAIPKKVNQISSSTAIKPDVKKVSTNNKPTVSSANDSKQSKLTITIPIAKSKTAPSTNVQQVKKTNVISSAKDEKKKVSDTKSVPIKTEPKTIVSSSSSSLNKKTVISTQKTSQLTKANQKQSSNSTTVNKPSSTVLPFKPKTVQSQTSTNNNNNNNNNNTKERSGLTKPTSSSVESRQIKQSKINSSSVKAISQERSLSAPVKKTKPTINEETITKPISSAASMKIPKISANNDSMKKSTATLDKIPKKQVSKETTVKVTKTQDNTPLNKSNHDQPTKAHSPSPTRPVVPEPLKPTVVRDPSPLPLTPVSPSPSHRNSLSSISDEPITSTILPNSISSLQSISSSNETTPGMDIYKYI</sequence>
<proteinExistence type="predicted"/>
<dbReference type="InterPro" id="IPR036431">
    <property type="entry name" value="ARID_dom_sf"/>
</dbReference>
<name>A0A821URG9_9BILA</name>
<feature type="region of interest" description="Disordered" evidence="4">
    <location>
        <begin position="1"/>
        <end position="31"/>
    </location>
</feature>
<feature type="compositionally biased region" description="Basic and acidic residues" evidence="4">
    <location>
        <begin position="655"/>
        <end position="666"/>
    </location>
</feature>
<feature type="region of interest" description="Disordered" evidence="4">
    <location>
        <begin position="274"/>
        <end position="736"/>
    </location>
</feature>
<evidence type="ECO:0000259" key="5">
    <source>
        <dbReference type="PROSITE" id="PS51011"/>
    </source>
</evidence>
<protein>
    <recommendedName>
        <fullName evidence="5">ARID domain-containing protein</fullName>
    </recommendedName>
</protein>
<organism evidence="6 7">
    <name type="scientific">Rotaria socialis</name>
    <dbReference type="NCBI Taxonomy" id="392032"/>
    <lineage>
        <taxon>Eukaryota</taxon>
        <taxon>Metazoa</taxon>
        <taxon>Spiralia</taxon>
        <taxon>Gnathifera</taxon>
        <taxon>Rotifera</taxon>
        <taxon>Eurotatoria</taxon>
        <taxon>Bdelloidea</taxon>
        <taxon>Philodinida</taxon>
        <taxon>Philodinidae</taxon>
        <taxon>Rotaria</taxon>
    </lineage>
</organism>
<dbReference type="CDD" id="cd16100">
    <property type="entry name" value="ARID"/>
    <property type="match status" value="1"/>
</dbReference>
<dbReference type="SUPFAM" id="SSF46774">
    <property type="entry name" value="ARID-like"/>
    <property type="match status" value="1"/>
</dbReference>